<keyword evidence="1" id="KW-1133">Transmembrane helix</keyword>
<protein>
    <submittedName>
        <fullName evidence="2">Uncharacterized protein</fullName>
    </submittedName>
</protein>
<evidence type="ECO:0000313" key="2">
    <source>
        <dbReference type="EMBL" id="HIH94791.1"/>
    </source>
</evidence>
<dbReference type="AlphaFoldDB" id="A0A832WAI1"/>
<keyword evidence="1" id="KW-0812">Transmembrane</keyword>
<dbReference type="Proteomes" id="UP000600774">
    <property type="component" value="Unassembled WGS sequence"/>
</dbReference>
<reference evidence="2" key="1">
    <citation type="journal article" date="2020" name="bioRxiv">
        <title>A rank-normalized archaeal taxonomy based on genome phylogeny resolves widespread incomplete and uneven classifications.</title>
        <authorList>
            <person name="Rinke C."/>
            <person name="Chuvochina M."/>
            <person name="Mussig A.J."/>
            <person name="Chaumeil P.-A."/>
            <person name="Waite D.W."/>
            <person name="Whitman W.B."/>
            <person name="Parks D.H."/>
            <person name="Hugenholtz P."/>
        </authorList>
    </citation>
    <scope>NUCLEOTIDE SEQUENCE</scope>
    <source>
        <strain evidence="2">UBA8876</strain>
    </source>
</reference>
<proteinExistence type="predicted"/>
<keyword evidence="1" id="KW-0472">Membrane</keyword>
<evidence type="ECO:0000313" key="3">
    <source>
        <dbReference type="Proteomes" id="UP000600774"/>
    </source>
</evidence>
<name>A0A832WAI1_9EURY</name>
<dbReference type="GeneID" id="43446209"/>
<dbReference type="EMBL" id="DUJU01000141">
    <property type="protein sequence ID" value="HIH94791.1"/>
    <property type="molecule type" value="Genomic_DNA"/>
</dbReference>
<comment type="caution">
    <text evidence="2">The sequence shown here is derived from an EMBL/GenBank/DDBJ whole genome shotgun (WGS) entry which is preliminary data.</text>
</comment>
<feature type="transmembrane region" description="Helical" evidence="1">
    <location>
        <begin position="46"/>
        <end position="63"/>
    </location>
</feature>
<evidence type="ECO:0000256" key="1">
    <source>
        <dbReference type="SAM" id="Phobius"/>
    </source>
</evidence>
<gene>
    <name evidence="2" type="ORF">HA338_12465</name>
</gene>
<accession>A0A832WAI1</accession>
<sequence>MFEDYSDTRAMQVIGMQVIVCTFDPDNFGSCPRGYGCEFIMMKKSYNVLLIICFAVFFIPNILEPIRKVLLL</sequence>
<organism evidence="2 3">
    <name type="scientific">Methanosarcina acetivorans</name>
    <dbReference type="NCBI Taxonomy" id="2214"/>
    <lineage>
        <taxon>Archaea</taxon>
        <taxon>Methanobacteriati</taxon>
        <taxon>Methanobacteriota</taxon>
        <taxon>Stenosarchaea group</taxon>
        <taxon>Methanomicrobia</taxon>
        <taxon>Methanosarcinales</taxon>
        <taxon>Methanosarcinaceae</taxon>
        <taxon>Methanosarcina</taxon>
    </lineage>
</organism>
<dbReference type="RefSeq" id="WP_157860367.1">
    <property type="nucleotide sequence ID" value="NZ_DUJU01000141.1"/>
</dbReference>